<keyword evidence="8" id="KW-1185">Reference proteome</keyword>
<dbReference type="OrthoDB" id="9761705at2"/>
<feature type="domain" description="Sigma-54 factor interaction" evidence="6">
    <location>
        <begin position="343"/>
        <end position="571"/>
    </location>
</feature>
<proteinExistence type="predicted"/>
<dbReference type="FunFam" id="3.40.50.300:FF:000006">
    <property type="entry name" value="DNA-binding transcriptional regulator NtrC"/>
    <property type="match status" value="1"/>
</dbReference>
<sequence length="666" mass="72246">MTPSREHLDVVMNVVGNEAALTALALDNPIHRSWLRCYNDYGLDPAGRQHMRVESSGALRDRHAKHLAYLHTARAAMEELYARVADLGYVLLLADADGITLDYLGHRAGDSPIRAGLVVGANWHEAHAGTNGIGTCLAECRTLTCHYDDHFYAGNLDLSCTATPLFDPEGELMGALDLSSLTTPDSRASQHLIGHMASMYGRMIEDANFLRHFGHRWVLRLGRAASLVEVNAEALLAFDADGVIVGADSGARRLLQTVDGQSVGALLGQPLSAVFRNPLGDVMRLARAGNGDSSALLHPWLGEPRQAMVRGPQRRTRMSGATSVQADHLQAAPQGDVSALEALSDRDPKMDALISQARRLAGRSINMIIQGETGTGKEVLAQAIHQASSRADRAFVAINCAAIPESLIESELFGYLPGTFTGARSRGMVGLIQRADGGTLFLDEIGDMPLALQTRLLRVLAERELLPLGADKPIPLALTVLAASHRNLRERISAGQFREDLYYRLSGATLSLPPLRERQDRAYLVRRILGEEATAIDANGHLTVQAMELLLRYPWPGNIRELRNVLRYALSMAEGHGIGARDLPLEVQLVDAPAPVLLATVPAPPAIDVAPGGEDADASPEVHQLLGALRRHHWVIADVARELSTCRATVYRRMKRHGIVAPTQFC</sequence>
<protein>
    <submittedName>
        <fullName evidence="7">GAF modulated sigma54 specific transcriptional regulator, Fis family</fullName>
    </submittedName>
</protein>
<dbReference type="Gene3D" id="3.40.50.300">
    <property type="entry name" value="P-loop containing nucleotide triphosphate hydrolases"/>
    <property type="match status" value="1"/>
</dbReference>
<organism evidence="7 8">
    <name type="scientific">Verminephrobacter eiseniae (strain EF01-2)</name>
    <dbReference type="NCBI Taxonomy" id="391735"/>
    <lineage>
        <taxon>Bacteria</taxon>
        <taxon>Pseudomonadati</taxon>
        <taxon>Pseudomonadota</taxon>
        <taxon>Betaproteobacteria</taxon>
        <taxon>Burkholderiales</taxon>
        <taxon>Comamonadaceae</taxon>
        <taxon>Verminephrobacter</taxon>
    </lineage>
</organism>
<dbReference type="PROSITE" id="PS00676">
    <property type="entry name" value="SIGMA54_INTERACT_2"/>
    <property type="match status" value="1"/>
</dbReference>
<dbReference type="EMBL" id="CP000542">
    <property type="protein sequence ID" value="ABM60639.1"/>
    <property type="molecule type" value="Genomic_DNA"/>
</dbReference>
<evidence type="ECO:0000256" key="5">
    <source>
        <dbReference type="ARBA" id="ARBA00023163"/>
    </source>
</evidence>
<evidence type="ECO:0000256" key="3">
    <source>
        <dbReference type="ARBA" id="ARBA00023015"/>
    </source>
</evidence>
<keyword evidence="2" id="KW-0067">ATP-binding</keyword>
<dbReference type="PANTHER" id="PTHR32071">
    <property type="entry name" value="TRANSCRIPTIONAL REGULATORY PROTEIN"/>
    <property type="match status" value="1"/>
</dbReference>
<name>A1WSN2_VEREI</name>
<dbReference type="SUPFAM" id="SSF55781">
    <property type="entry name" value="GAF domain-like"/>
    <property type="match status" value="1"/>
</dbReference>
<dbReference type="GO" id="GO:0043565">
    <property type="term" value="F:sequence-specific DNA binding"/>
    <property type="evidence" value="ECO:0007669"/>
    <property type="project" value="InterPro"/>
</dbReference>
<evidence type="ECO:0000259" key="6">
    <source>
        <dbReference type="PROSITE" id="PS50045"/>
    </source>
</evidence>
<dbReference type="PANTHER" id="PTHR32071:SF77">
    <property type="entry name" value="TRANSCRIPTIONAL REGULATORY PROTEIN"/>
    <property type="match status" value="1"/>
</dbReference>
<dbReference type="Gene3D" id="3.30.450.40">
    <property type="match status" value="1"/>
</dbReference>
<dbReference type="eggNOG" id="COG3284">
    <property type="taxonomic scope" value="Bacteria"/>
</dbReference>
<reference evidence="8" key="1">
    <citation type="submission" date="2006-12" db="EMBL/GenBank/DDBJ databases">
        <title>Complete sequence of chromosome 1 of Verminephrobacter eiseniae EF01-2.</title>
        <authorList>
            <person name="Copeland A."/>
            <person name="Lucas S."/>
            <person name="Lapidus A."/>
            <person name="Barry K."/>
            <person name="Detter J.C."/>
            <person name="Glavina del Rio T."/>
            <person name="Dalin E."/>
            <person name="Tice H."/>
            <person name="Pitluck S."/>
            <person name="Chertkov O."/>
            <person name="Brettin T."/>
            <person name="Bruce D."/>
            <person name="Han C."/>
            <person name="Tapia R."/>
            <person name="Gilna P."/>
            <person name="Schmutz J."/>
            <person name="Larimer F."/>
            <person name="Land M."/>
            <person name="Hauser L."/>
            <person name="Kyrpides N."/>
            <person name="Kim E."/>
            <person name="Stahl D."/>
            <person name="Richardson P."/>
        </authorList>
    </citation>
    <scope>NUCLEOTIDE SEQUENCE [LARGE SCALE GENOMIC DNA]</scope>
    <source>
        <strain evidence="8">EF01-2</strain>
    </source>
</reference>
<dbReference type="SMART" id="SM00382">
    <property type="entry name" value="AAA"/>
    <property type="match status" value="1"/>
</dbReference>
<dbReference type="InterPro" id="IPR025943">
    <property type="entry name" value="Sigma_54_int_dom_ATP-bd_2"/>
</dbReference>
<dbReference type="PROSITE" id="PS00688">
    <property type="entry name" value="SIGMA54_INTERACT_3"/>
    <property type="match status" value="1"/>
</dbReference>
<keyword evidence="5" id="KW-0804">Transcription</keyword>
<dbReference type="AlphaFoldDB" id="A1WSN2"/>
<dbReference type="InterPro" id="IPR029016">
    <property type="entry name" value="GAF-like_dom_sf"/>
</dbReference>
<keyword evidence="4" id="KW-0238">DNA-binding</keyword>
<dbReference type="Pfam" id="PF25601">
    <property type="entry name" value="AAA_lid_14"/>
    <property type="match status" value="1"/>
</dbReference>
<dbReference type="PROSITE" id="PS00675">
    <property type="entry name" value="SIGMA54_INTERACT_1"/>
    <property type="match status" value="1"/>
</dbReference>
<evidence type="ECO:0000256" key="4">
    <source>
        <dbReference type="ARBA" id="ARBA00023125"/>
    </source>
</evidence>
<dbReference type="Gene3D" id="1.10.8.60">
    <property type="match status" value="1"/>
</dbReference>
<dbReference type="InterPro" id="IPR025944">
    <property type="entry name" value="Sigma_54_int_dom_CS"/>
</dbReference>
<gene>
    <name evidence="7" type="ordered locus">Veis_4952</name>
</gene>
<dbReference type="InterPro" id="IPR025662">
    <property type="entry name" value="Sigma_54_int_dom_ATP-bd_1"/>
</dbReference>
<dbReference type="InterPro" id="IPR003018">
    <property type="entry name" value="GAF"/>
</dbReference>
<dbReference type="RefSeq" id="WP_011812617.1">
    <property type="nucleotide sequence ID" value="NC_008786.1"/>
</dbReference>
<dbReference type="CDD" id="cd00009">
    <property type="entry name" value="AAA"/>
    <property type="match status" value="1"/>
</dbReference>
<keyword evidence="3" id="KW-0805">Transcription regulation</keyword>
<dbReference type="InterPro" id="IPR002078">
    <property type="entry name" value="Sigma_54_int"/>
</dbReference>
<dbReference type="InterPro" id="IPR003593">
    <property type="entry name" value="AAA+_ATPase"/>
</dbReference>
<dbReference type="Pfam" id="PF00158">
    <property type="entry name" value="Sigma54_activat"/>
    <property type="match status" value="1"/>
</dbReference>
<evidence type="ECO:0000313" key="8">
    <source>
        <dbReference type="Proteomes" id="UP000000374"/>
    </source>
</evidence>
<evidence type="ECO:0000256" key="1">
    <source>
        <dbReference type="ARBA" id="ARBA00022741"/>
    </source>
</evidence>
<evidence type="ECO:0000313" key="7">
    <source>
        <dbReference type="EMBL" id="ABM60639.1"/>
    </source>
</evidence>
<dbReference type="InterPro" id="IPR002197">
    <property type="entry name" value="HTH_Fis"/>
</dbReference>
<dbReference type="InterPro" id="IPR027417">
    <property type="entry name" value="P-loop_NTPase"/>
</dbReference>
<dbReference type="Pfam" id="PF02954">
    <property type="entry name" value="HTH_8"/>
    <property type="match status" value="1"/>
</dbReference>
<dbReference type="KEGG" id="vei:Veis_4952"/>
<dbReference type="Pfam" id="PF01590">
    <property type="entry name" value="GAF"/>
    <property type="match status" value="1"/>
</dbReference>
<dbReference type="Gene3D" id="1.10.10.60">
    <property type="entry name" value="Homeodomain-like"/>
    <property type="match status" value="1"/>
</dbReference>
<dbReference type="Proteomes" id="UP000000374">
    <property type="component" value="Chromosome"/>
</dbReference>
<evidence type="ECO:0000256" key="2">
    <source>
        <dbReference type="ARBA" id="ARBA00022840"/>
    </source>
</evidence>
<dbReference type="GeneID" id="76463209"/>
<dbReference type="HOGENOM" id="CLU_000445_8_12_4"/>
<keyword evidence="1" id="KW-0547">Nucleotide-binding</keyword>
<dbReference type="InterPro" id="IPR058031">
    <property type="entry name" value="AAA_lid_NorR"/>
</dbReference>
<accession>A1WSN2</accession>
<dbReference type="GO" id="GO:0005524">
    <property type="term" value="F:ATP binding"/>
    <property type="evidence" value="ECO:0007669"/>
    <property type="project" value="UniProtKB-KW"/>
</dbReference>
<dbReference type="SUPFAM" id="SSF52540">
    <property type="entry name" value="P-loop containing nucleoside triphosphate hydrolases"/>
    <property type="match status" value="1"/>
</dbReference>
<dbReference type="GO" id="GO:0006355">
    <property type="term" value="P:regulation of DNA-templated transcription"/>
    <property type="evidence" value="ECO:0007669"/>
    <property type="project" value="InterPro"/>
</dbReference>
<dbReference type="PROSITE" id="PS50045">
    <property type="entry name" value="SIGMA54_INTERACT_4"/>
    <property type="match status" value="1"/>
</dbReference>
<dbReference type="STRING" id="391735.Veis_4952"/>